<dbReference type="GO" id="GO:0016020">
    <property type="term" value="C:membrane"/>
    <property type="evidence" value="ECO:0007669"/>
    <property type="project" value="UniProtKB-SubCell"/>
</dbReference>
<feature type="transmembrane region" description="Helical" evidence="5">
    <location>
        <begin position="388"/>
        <end position="406"/>
    </location>
</feature>
<evidence type="ECO:0000256" key="4">
    <source>
        <dbReference type="ARBA" id="ARBA00023136"/>
    </source>
</evidence>
<evidence type="ECO:0000259" key="7">
    <source>
        <dbReference type="PROSITE" id="PS50261"/>
    </source>
</evidence>
<dbReference type="InterPro" id="IPR000832">
    <property type="entry name" value="GPCR_2_secretin-like"/>
</dbReference>
<feature type="transmembrane region" description="Helical" evidence="5">
    <location>
        <begin position="443"/>
        <end position="464"/>
    </location>
</feature>
<protein>
    <recommendedName>
        <fullName evidence="7">G-protein coupled receptors family 2 profile 2 domain-containing protein</fullName>
    </recommendedName>
</protein>
<dbReference type="PANTHER" id="PTHR45902:SF1">
    <property type="entry name" value="LATROPHILIN RECEPTOR-LIKE PROTEIN A"/>
    <property type="match status" value="1"/>
</dbReference>
<keyword evidence="9" id="KW-1185">Reference proteome</keyword>
<feature type="domain" description="G-protein coupled receptors family 2 profile 2" evidence="7">
    <location>
        <begin position="381"/>
        <end position="664"/>
    </location>
</feature>
<dbReference type="PROSITE" id="PS50261">
    <property type="entry name" value="G_PROTEIN_RECEP_F2_4"/>
    <property type="match status" value="1"/>
</dbReference>
<reference evidence="8" key="1">
    <citation type="submission" date="2022-12" db="EMBL/GenBank/DDBJ databases">
        <title>Genome assemblies of Blomia tropicalis.</title>
        <authorList>
            <person name="Cui Y."/>
        </authorList>
    </citation>
    <scope>NUCLEOTIDE SEQUENCE</scope>
    <source>
        <tissue evidence="8">Adult mites</tissue>
    </source>
</reference>
<feature type="transmembrane region" description="Helical" evidence="5">
    <location>
        <begin position="535"/>
        <end position="555"/>
    </location>
</feature>
<dbReference type="Pfam" id="PF00002">
    <property type="entry name" value="7tm_2"/>
    <property type="match status" value="1"/>
</dbReference>
<dbReference type="EMBL" id="JAPWDV010000002">
    <property type="protein sequence ID" value="KAJ6221198.1"/>
    <property type="molecule type" value="Genomic_DNA"/>
</dbReference>
<feature type="transmembrane region" description="Helical" evidence="5">
    <location>
        <begin position="485"/>
        <end position="505"/>
    </location>
</feature>
<evidence type="ECO:0000256" key="2">
    <source>
        <dbReference type="ARBA" id="ARBA00022692"/>
    </source>
</evidence>
<dbReference type="PANTHER" id="PTHR45902">
    <property type="entry name" value="LATROPHILIN RECEPTOR-LIKE PROTEIN A"/>
    <property type="match status" value="1"/>
</dbReference>
<dbReference type="AlphaFoldDB" id="A0A9Q0RMA7"/>
<evidence type="ECO:0000256" key="5">
    <source>
        <dbReference type="SAM" id="Phobius"/>
    </source>
</evidence>
<comment type="caution">
    <text evidence="8">The sequence shown here is derived from an EMBL/GenBank/DDBJ whole genome shotgun (WGS) entry which is preliminary data.</text>
</comment>
<feature type="signal peptide" evidence="6">
    <location>
        <begin position="1"/>
        <end position="18"/>
    </location>
</feature>
<feature type="chain" id="PRO_5040221714" description="G-protein coupled receptors family 2 profile 2 domain-containing protein" evidence="6">
    <location>
        <begin position="19"/>
        <end position="670"/>
    </location>
</feature>
<dbReference type="Proteomes" id="UP001142055">
    <property type="component" value="Chromosome 2"/>
</dbReference>
<organism evidence="8 9">
    <name type="scientific">Blomia tropicalis</name>
    <name type="common">Mite</name>
    <dbReference type="NCBI Taxonomy" id="40697"/>
    <lineage>
        <taxon>Eukaryota</taxon>
        <taxon>Metazoa</taxon>
        <taxon>Ecdysozoa</taxon>
        <taxon>Arthropoda</taxon>
        <taxon>Chelicerata</taxon>
        <taxon>Arachnida</taxon>
        <taxon>Acari</taxon>
        <taxon>Acariformes</taxon>
        <taxon>Sarcoptiformes</taxon>
        <taxon>Astigmata</taxon>
        <taxon>Glycyphagoidea</taxon>
        <taxon>Echimyopodidae</taxon>
        <taxon>Blomia</taxon>
    </lineage>
</organism>
<evidence type="ECO:0000256" key="3">
    <source>
        <dbReference type="ARBA" id="ARBA00022989"/>
    </source>
</evidence>
<comment type="subcellular location">
    <subcellularLocation>
        <location evidence="1">Membrane</location>
        <topology evidence="1">Multi-pass membrane protein</topology>
    </subcellularLocation>
</comment>
<feature type="transmembrane region" description="Helical" evidence="5">
    <location>
        <begin position="418"/>
        <end position="437"/>
    </location>
</feature>
<evidence type="ECO:0000256" key="1">
    <source>
        <dbReference type="ARBA" id="ARBA00004141"/>
    </source>
</evidence>
<keyword evidence="4 5" id="KW-0472">Membrane</keyword>
<dbReference type="SUPFAM" id="SSF81321">
    <property type="entry name" value="Family A G protein-coupled receptor-like"/>
    <property type="match status" value="1"/>
</dbReference>
<proteinExistence type="predicted"/>
<dbReference type="CDD" id="cd13952">
    <property type="entry name" value="7tm_classB"/>
    <property type="match status" value="1"/>
</dbReference>
<gene>
    <name evidence="8" type="ORF">RDWZM_007010</name>
</gene>
<feature type="transmembrane region" description="Helical" evidence="5">
    <location>
        <begin position="609"/>
        <end position="630"/>
    </location>
</feature>
<feature type="transmembrane region" description="Helical" evidence="5">
    <location>
        <begin position="636"/>
        <end position="663"/>
    </location>
</feature>
<dbReference type="InterPro" id="IPR017981">
    <property type="entry name" value="GPCR_2-like_7TM"/>
</dbReference>
<accession>A0A9Q0RMA7</accession>
<sequence>MFYYFMVTIFFVSHLIKANQLLNSTNQESYDNLTIDRYYESIPSSFAILINFGADGNIHNMYSSHPHKGRCQSNEQIYDPFIKECRQLYCKDHYQIQNLHCVEEGRQLIHSNDDKRNQSDTEKKFLDSTCSFVNVTLGIRSKPPMTSKWINDNHDKIKMEFSLKFSHFWDINVTRVTNVVVRLEHDDCDLNFLITEYDGYPNDDILGRLTQEVVDGQQSYTIMKHEWEIQTIHTTLPEMNDFCLNKTDMPILYDGDDFVFQTNENETRIYVNKTGRIYYPGEYVGNVLYVEYYDQTEHSVKHSVSTSAIVCEQSLINETCPRILLNSSEYEFENGRKLRATNFAFYFDRYELTDNESVFVCLPHHKGNFKHYWNMLDSKIESIVSTSLMLLSIVLLSLLLITFIRIRSLRTTLNGFNTINLAGCLAIMQITFLLNQFTDQCRISAVMFHFFILATISWSSVIAYDMHKVFVNQSLVTRSNSTRMRVIYGTIAYIIPTMLIIIANIGDCFNLSSIKADYGPVFPSNVCWLRKRAAIILYFIVPVTITVLYNFILYLRIICNIRHEINSFSRDFRKVSRIPSSSSTSSTISIISSTGDGNESRLAFRQTSIYTRLSIPLGFTWILALFGTIVPSEYTVIIRIMSYLFIVANTSQGVTLFLAFGIYRKIFSSK</sequence>
<dbReference type="Gene3D" id="1.20.1070.10">
    <property type="entry name" value="Rhodopsin 7-helix transmembrane proteins"/>
    <property type="match status" value="1"/>
</dbReference>
<evidence type="ECO:0000256" key="6">
    <source>
        <dbReference type="SAM" id="SignalP"/>
    </source>
</evidence>
<name>A0A9Q0RMA7_BLOTA</name>
<dbReference type="GO" id="GO:0004930">
    <property type="term" value="F:G protein-coupled receptor activity"/>
    <property type="evidence" value="ECO:0007669"/>
    <property type="project" value="InterPro"/>
</dbReference>
<evidence type="ECO:0000313" key="8">
    <source>
        <dbReference type="EMBL" id="KAJ6221198.1"/>
    </source>
</evidence>
<evidence type="ECO:0000313" key="9">
    <source>
        <dbReference type="Proteomes" id="UP001142055"/>
    </source>
</evidence>
<dbReference type="InterPro" id="IPR053231">
    <property type="entry name" value="GPCR_LN-TM7"/>
</dbReference>
<keyword evidence="3 5" id="KW-1133">Transmembrane helix</keyword>
<dbReference type="OMA" id="CVDFNTT"/>
<keyword evidence="6" id="KW-0732">Signal</keyword>
<keyword evidence="2 5" id="KW-0812">Transmembrane</keyword>
<dbReference type="GO" id="GO:0007166">
    <property type="term" value="P:cell surface receptor signaling pathway"/>
    <property type="evidence" value="ECO:0007669"/>
    <property type="project" value="InterPro"/>
</dbReference>